<dbReference type="Gene3D" id="3.30.9.10">
    <property type="entry name" value="D-Amino Acid Oxidase, subunit A, domain 2"/>
    <property type="match status" value="1"/>
</dbReference>
<dbReference type="InterPro" id="IPR036188">
    <property type="entry name" value="FAD/NAD-bd_sf"/>
</dbReference>
<dbReference type="PRINTS" id="PR00420">
    <property type="entry name" value="RNGMNOXGNASE"/>
</dbReference>
<proteinExistence type="predicted"/>
<name>A0ABX7EFV1_9ACTN</name>
<dbReference type="EMBL" id="CP049945">
    <property type="protein sequence ID" value="QRF03054.1"/>
    <property type="molecule type" value="Genomic_DNA"/>
</dbReference>
<dbReference type="Pfam" id="PF01266">
    <property type="entry name" value="DAO"/>
    <property type="match status" value="1"/>
</dbReference>
<reference evidence="2 3" key="1">
    <citation type="submission" date="2020-03" db="EMBL/GenBank/DDBJ databases">
        <title>Genome mining and metabolic profiling illuminate the polycyclic tetramate macrolactams from Streptomyces koyangensis SCSIO 5802.</title>
        <authorList>
            <person name="Ding W."/>
        </authorList>
    </citation>
    <scope>NUCLEOTIDE SEQUENCE [LARGE SCALE GENOMIC DNA]</scope>
    <source>
        <strain evidence="2 3">SCSIO 5802</strain>
    </source>
</reference>
<dbReference type="Proteomes" id="UP000596311">
    <property type="component" value="Chromosome"/>
</dbReference>
<accession>A0ABX7EFV1</accession>
<dbReference type="SUPFAM" id="SSF54373">
    <property type="entry name" value="FAD-linked reductases, C-terminal domain"/>
    <property type="match status" value="1"/>
</dbReference>
<dbReference type="InterPro" id="IPR006076">
    <property type="entry name" value="FAD-dep_OxRdtase"/>
</dbReference>
<sequence>MATEEVLVVGAGVVGASVAYHLTELGHDRVTVLDTRDRGALPGSTGLAPGFVGQLSATPELSVLAKDSVATYRALSKAAPTPVFRQVGCLEIATSPARLEQAHQDVEDGHGLGIEARILDAAEAVALAPALVNPEQALGALHIPSDGAADPAALTHALVDAAERSGARFRWNTPVLALETAQDRVIGVRAGKNGELLRAGQVVLATGIWGPVLAAQAGVRLPMVGVQHPYVFTAELPGLDETPIDTPIVRYPDHAVYTRRHGRRYGLGSYAHAALPLTPSPTLTSAELPFQEAAFGTAIAAATSLVPAFRHVPQGRRLNGVFALTPDELPLVGPAAGVPGLWFAEASWVTHAGGVGRQLANMLLETGNLLVAPDRLSPGRFDPWSDKKIRETALGHYRGIYDAH</sequence>
<evidence type="ECO:0000313" key="2">
    <source>
        <dbReference type="EMBL" id="QRF03054.1"/>
    </source>
</evidence>
<dbReference type="Gene3D" id="3.50.50.60">
    <property type="entry name" value="FAD/NAD(P)-binding domain"/>
    <property type="match status" value="1"/>
</dbReference>
<dbReference type="SUPFAM" id="SSF51905">
    <property type="entry name" value="FAD/NAD(P)-binding domain"/>
    <property type="match status" value="1"/>
</dbReference>
<evidence type="ECO:0000313" key="3">
    <source>
        <dbReference type="Proteomes" id="UP000596311"/>
    </source>
</evidence>
<evidence type="ECO:0000259" key="1">
    <source>
        <dbReference type="Pfam" id="PF01266"/>
    </source>
</evidence>
<dbReference type="PANTHER" id="PTHR13847:SF193">
    <property type="entry name" value="PYRUVATE DEHYDROGENASE PHOSPHATASE REGULATORY SUBUNIT, MITOCHONDRIAL"/>
    <property type="match status" value="1"/>
</dbReference>
<feature type="domain" description="FAD dependent oxidoreductase" evidence="1">
    <location>
        <begin position="6"/>
        <end position="362"/>
    </location>
</feature>
<organism evidence="2 3">
    <name type="scientific">Streptomyces koyangensis</name>
    <dbReference type="NCBI Taxonomy" id="188770"/>
    <lineage>
        <taxon>Bacteria</taxon>
        <taxon>Bacillati</taxon>
        <taxon>Actinomycetota</taxon>
        <taxon>Actinomycetes</taxon>
        <taxon>Kitasatosporales</taxon>
        <taxon>Streptomycetaceae</taxon>
        <taxon>Streptomyces</taxon>
        <taxon>Streptomyces aurantiacus group</taxon>
    </lineage>
</organism>
<protein>
    <submittedName>
        <fullName evidence="2">FAD-binding oxidoreductase</fullName>
    </submittedName>
</protein>
<gene>
    <name evidence="2" type="ORF">G9U55_13130</name>
</gene>
<dbReference type="RefSeq" id="WP_203214783.1">
    <property type="nucleotide sequence ID" value="NZ_CP049945.1"/>
</dbReference>
<dbReference type="PANTHER" id="PTHR13847">
    <property type="entry name" value="SARCOSINE DEHYDROGENASE-RELATED"/>
    <property type="match status" value="1"/>
</dbReference>
<keyword evidence="3" id="KW-1185">Reference proteome</keyword>